<reference evidence="6 7" key="1">
    <citation type="submission" date="2020-06" db="EMBL/GenBank/DDBJ databases">
        <title>Frischella cerana isolated from Apis cerana gut homogenate.</title>
        <authorList>
            <person name="Wolter L.A."/>
            <person name="Suenami S."/>
            <person name="Miyazaki R."/>
        </authorList>
    </citation>
    <scope>NUCLEOTIDE SEQUENCE [LARGE SCALE GENOMIC DNA]</scope>
    <source>
        <strain evidence="6 7">Ac13</strain>
    </source>
</reference>
<dbReference type="Gene3D" id="3.60.21.10">
    <property type="match status" value="1"/>
</dbReference>
<evidence type="ECO:0000313" key="7">
    <source>
        <dbReference type="Proteomes" id="UP000651208"/>
    </source>
</evidence>
<dbReference type="Pfam" id="PF00149">
    <property type="entry name" value="Metallophos"/>
    <property type="match status" value="1"/>
</dbReference>
<dbReference type="EMBL" id="JABURY010000016">
    <property type="protein sequence ID" value="MBC9131181.1"/>
    <property type="molecule type" value="Genomic_DNA"/>
</dbReference>
<dbReference type="InterPro" id="IPR026575">
    <property type="entry name" value="GpdQ/CpdA-like"/>
</dbReference>
<evidence type="ECO:0000256" key="3">
    <source>
        <dbReference type="ARBA" id="ARBA00023004"/>
    </source>
</evidence>
<dbReference type="GO" id="GO:0004115">
    <property type="term" value="F:3',5'-cyclic-AMP phosphodiesterase activity"/>
    <property type="evidence" value="ECO:0007669"/>
    <property type="project" value="UniProtKB-EC"/>
</dbReference>
<protein>
    <submittedName>
        <fullName evidence="6">3',5'-cyclic-AMP phosphodiesterase</fullName>
        <ecNumber evidence="6">3.1.4.53</ecNumber>
    </submittedName>
</protein>
<evidence type="ECO:0000259" key="5">
    <source>
        <dbReference type="Pfam" id="PF00149"/>
    </source>
</evidence>
<keyword evidence="3" id="KW-0408">Iron</keyword>
<dbReference type="InterPro" id="IPR029052">
    <property type="entry name" value="Metallo-depent_PP-like"/>
</dbReference>
<dbReference type="SUPFAM" id="SSF56300">
    <property type="entry name" value="Metallo-dependent phosphatases"/>
    <property type="match status" value="1"/>
</dbReference>
<dbReference type="PANTHER" id="PTHR42988">
    <property type="entry name" value="PHOSPHOHYDROLASE"/>
    <property type="match status" value="1"/>
</dbReference>
<accession>A0ABR7QY78</accession>
<sequence>MRLKLKKHLIVPIKYPTAKILHITDTHLFADEDGLLLGINTNASFDAVINEIKQHGEHFDLIVATGDFVQDSSQLAYLRFAKSIKQFSAPCVWLAGNHDNCDNMRFIFKQQNLPDNKVVLLGEKWLVIMLNSQVEGKTYGQLSSQELALLTNTLAMYPDRFAMVFLHHHPIMSQCHWLDNHCLINHTEFINLINQYPNIKGIGWGHIHQKSHHRLSHCQAFSTPSTCVQFKPLNHDFQVANDLPGWRIIDLQRAGEIETKVQHLENIIFHPDMSQSGY</sequence>
<keyword evidence="7" id="KW-1185">Reference proteome</keyword>
<proteinExistence type="inferred from homology"/>
<evidence type="ECO:0000313" key="6">
    <source>
        <dbReference type="EMBL" id="MBC9131181.1"/>
    </source>
</evidence>
<dbReference type="CDD" id="cd07402">
    <property type="entry name" value="MPP_GpdQ"/>
    <property type="match status" value="1"/>
</dbReference>
<evidence type="ECO:0000256" key="1">
    <source>
        <dbReference type="ARBA" id="ARBA00022723"/>
    </source>
</evidence>
<dbReference type="RefSeq" id="WP_187755619.1">
    <property type="nucleotide sequence ID" value="NZ_JABURY010000016.1"/>
</dbReference>
<dbReference type="Proteomes" id="UP000651208">
    <property type="component" value="Unassembled WGS sequence"/>
</dbReference>
<dbReference type="PANTHER" id="PTHR42988:SF2">
    <property type="entry name" value="CYCLIC NUCLEOTIDE PHOSPHODIESTERASE CBUA0032-RELATED"/>
    <property type="match status" value="1"/>
</dbReference>
<evidence type="ECO:0000256" key="2">
    <source>
        <dbReference type="ARBA" id="ARBA00022801"/>
    </source>
</evidence>
<organism evidence="6 7">
    <name type="scientific">Frischella japonica</name>
    <dbReference type="NCBI Taxonomy" id="2741544"/>
    <lineage>
        <taxon>Bacteria</taxon>
        <taxon>Pseudomonadati</taxon>
        <taxon>Pseudomonadota</taxon>
        <taxon>Gammaproteobacteria</taxon>
        <taxon>Orbales</taxon>
        <taxon>Orbaceae</taxon>
        <taxon>Frischella</taxon>
    </lineage>
</organism>
<name>A0ABR7QY78_9GAMM</name>
<dbReference type="EC" id="3.1.4.53" evidence="6"/>
<dbReference type="NCBIfam" id="NF008359">
    <property type="entry name" value="PRK11148.1"/>
    <property type="match status" value="1"/>
</dbReference>
<comment type="similarity">
    <text evidence="4">Belongs to the cyclic nucleotide phosphodiesterase class-III family.</text>
</comment>
<keyword evidence="2 6" id="KW-0378">Hydrolase</keyword>
<keyword evidence="1" id="KW-0479">Metal-binding</keyword>
<feature type="domain" description="Calcineurin-like phosphoesterase" evidence="5">
    <location>
        <begin position="19"/>
        <end position="209"/>
    </location>
</feature>
<evidence type="ECO:0000256" key="4">
    <source>
        <dbReference type="ARBA" id="ARBA00025742"/>
    </source>
</evidence>
<dbReference type="InterPro" id="IPR050884">
    <property type="entry name" value="CNP_phosphodiesterase-III"/>
</dbReference>
<dbReference type="InterPro" id="IPR004843">
    <property type="entry name" value="Calcineurin-like_PHP"/>
</dbReference>
<gene>
    <name evidence="6" type="primary">cpdA</name>
    <name evidence="6" type="ORF">FcAc13_07650</name>
</gene>
<comment type="caution">
    <text evidence="6">The sequence shown here is derived from an EMBL/GenBank/DDBJ whole genome shotgun (WGS) entry which is preliminary data.</text>
</comment>